<name>A0A645DXZ6_9ZZZZ</name>
<organism evidence="1">
    <name type="scientific">bioreactor metagenome</name>
    <dbReference type="NCBI Taxonomy" id="1076179"/>
    <lineage>
        <taxon>unclassified sequences</taxon>
        <taxon>metagenomes</taxon>
        <taxon>ecological metagenomes</taxon>
    </lineage>
</organism>
<dbReference type="EMBL" id="VSSQ01040705">
    <property type="protein sequence ID" value="MPM94008.1"/>
    <property type="molecule type" value="Genomic_DNA"/>
</dbReference>
<comment type="caution">
    <text evidence="1">The sequence shown here is derived from an EMBL/GenBank/DDBJ whole genome shotgun (WGS) entry which is preliminary data.</text>
</comment>
<dbReference type="Pfam" id="PF13306">
    <property type="entry name" value="LRR_5"/>
    <property type="match status" value="2"/>
</dbReference>
<dbReference type="InterPro" id="IPR026906">
    <property type="entry name" value="LRR_5"/>
</dbReference>
<dbReference type="AlphaFoldDB" id="A0A645DXZ6"/>
<protein>
    <recommendedName>
        <fullName evidence="2">Leucine-rich repeat domain-containing protein</fullName>
    </recommendedName>
</protein>
<dbReference type="PANTHER" id="PTHR45661:SF3">
    <property type="entry name" value="IG-LIKE DOMAIN-CONTAINING PROTEIN"/>
    <property type="match status" value="1"/>
</dbReference>
<dbReference type="Gene3D" id="3.80.10.10">
    <property type="entry name" value="Ribonuclease Inhibitor"/>
    <property type="match status" value="3"/>
</dbReference>
<evidence type="ECO:0000313" key="1">
    <source>
        <dbReference type="EMBL" id="MPM94008.1"/>
    </source>
</evidence>
<reference evidence="1" key="1">
    <citation type="submission" date="2019-08" db="EMBL/GenBank/DDBJ databases">
        <authorList>
            <person name="Kucharzyk K."/>
            <person name="Murdoch R.W."/>
            <person name="Higgins S."/>
            <person name="Loffler F."/>
        </authorList>
    </citation>
    <scope>NUCLEOTIDE SEQUENCE</scope>
</reference>
<sequence>MEDGCVTLTGYSGSAVQLVLPTYLEGMPVTAIGVDAFSDLASLESVVLPHRLEVIENSAFGYCANLRRVTFPPSLRRIDYYAFYRCNLDSVALPDSVTTLGYNVFEENLHLTKASLGSGLTGLDSTVFSGCSALETLEIASAGSVAGFSGSPALRTVVLGGGVRAILSGAFADCPALKNVYCSSGVVSIANDAFDARAGFTLHADGGSFAAAYSKQRGIRFSEYP</sequence>
<evidence type="ECO:0008006" key="2">
    <source>
        <dbReference type="Google" id="ProtNLM"/>
    </source>
</evidence>
<dbReference type="InterPro" id="IPR032675">
    <property type="entry name" value="LRR_dom_sf"/>
</dbReference>
<dbReference type="InterPro" id="IPR053139">
    <property type="entry name" value="Surface_bspA-like"/>
</dbReference>
<proteinExistence type="predicted"/>
<gene>
    <name evidence="1" type="ORF">SDC9_141150</name>
</gene>
<dbReference type="SUPFAM" id="SSF52058">
    <property type="entry name" value="L domain-like"/>
    <property type="match status" value="1"/>
</dbReference>
<dbReference type="PANTHER" id="PTHR45661">
    <property type="entry name" value="SURFACE ANTIGEN"/>
    <property type="match status" value="1"/>
</dbReference>
<accession>A0A645DXZ6</accession>